<dbReference type="OrthoDB" id="1442602at2"/>
<accession>A0A1Y2PDG5</accession>
<dbReference type="Proteomes" id="UP000194221">
    <property type="component" value="Unassembled WGS sequence"/>
</dbReference>
<keyword evidence="2" id="KW-1185">Reference proteome</keyword>
<evidence type="ECO:0000313" key="1">
    <source>
        <dbReference type="EMBL" id="OSY88210.1"/>
    </source>
</evidence>
<dbReference type="STRING" id="1635173.WH52_05345"/>
<evidence type="ECO:0000313" key="2">
    <source>
        <dbReference type="Proteomes" id="UP000194221"/>
    </source>
</evidence>
<name>A0A1Y2PDG5_9FLAO</name>
<dbReference type="EMBL" id="LAPZ01000003">
    <property type="protein sequence ID" value="OSY88210.1"/>
    <property type="molecule type" value="Genomic_DNA"/>
</dbReference>
<organism evidence="1 2">
    <name type="scientific">Tenacibaculum holothuriorum</name>
    <dbReference type="NCBI Taxonomy" id="1635173"/>
    <lineage>
        <taxon>Bacteria</taxon>
        <taxon>Pseudomonadati</taxon>
        <taxon>Bacteroidota</taxon>
        <taxon>Flavobacteriia</taxon>
        <taxon>Flavobacteriales</taxon>
        <taxon>Flavobacteriaceae</taxon>
        <taxon>Tenacibaculum</taxon>
    </lineage>
</organism>
<gene>
    <name evidence="1" type="ORF">WH52_05345</name>
</gene>
<dbReference type="RefSeq" id="WP_086029922.1">
    <property type="nucleotide sequence ID" value="NZ_LAPZ01000003.1"/>
</dbReference>
<dbReference type="InParanoid" id="A0A1Y2PDG5"/>
<reference evidence="1 2" key="1">
    <citation type="submission" date="2015-03" db="EMBL/GenBank/DDBJ databases">
        <title>Genome sequence of Tenacibaculum sp. S2-2, isolated from intestinal microbiota of sea cucumber, Apostichopus japonicas.</title>
        <authorList>
            <person name="Shao Z."/>
            <person name="Wang L."/>
            <person name="Li X."/>
        </authorList>
    </citation>
    <scope>NUCLEOTIDE SEQUENCE [LARGE SCALE GENOMIC DNA]</scope>
    <source>
        <strain evidence="1 2">S2-2</strain>
    </source>
</reference>
<dbReference type="AlphaFoldDB" id="A0A1Y2PDG5"/>
<sequence>MKIEDKEGYILINSEGNSFDVFFKKFEKEHTNFEENHLIVHISPEINSNEKNISLFLSYADLHQQNGTSFVLICQNVDVDVFPETFNIVPTLVEAEDVIEMENIQRDLGF</sequence>
<proteinExistence type="predicted"/>
<comment type="caution">
    <text evidence="1">The sequence shown here is derived from an EMBL/GenBank/DDBJ whole genome shotgun (WGS) entry which is preliminary data.</text>
</comment>
<protein>
    <submittedName>
        <fullName evidence="1">Uncharacterized protein</fullName>
    </submittedName>
</protein>